<gene>
    <name evidence="7" type="ORF">HWQ67_05215</name>
</gene>
<evidence type="ECO:0000256" key="5">
    <source>
        <dbReference type="ARBA" id="ARBA00047754"/>
    </source>
</evidence>
<protein>
    <recommendedName>
        <fullName evidence="2">ribonucleoside-diphosphate reductase</fullName>
        <ecNumber evidence="2">1.17.4.1</ecNumber>
    </recommendedName>
</protein>
<keyword evidence="3" id="KW-0237">DNA synthesis</keyword>
<comment type="caution">
    <text evidence="7">The sequence shown here is derived from an EMBL/GenBank/DDBJ whole genome shotgun (WGS) entry which is preliminary data.</text>
</comment>
<name>A0ABS6RWL2_9BACT</name>
<keyword evidence="4" id="KW-0547">Nucleotide-binding</keyword>
<evidence type="ECO:0000256" key="2">
    <source>
        <dbReference type="ARBA" id="ARBA00012274"/>
    </source>
</evidence>
<dbReference type="RefSeq" id="WP_218251590.1">
    <property type="nucleotide sequence ID" value="NZ_JABXWD010000062.1"/>
</dbReference>
<dbReference type="Proteomes" id="UP001196980">
    <property type="component" value="Unassembled WGS sequence"/>
</dbReference>
<dbReference type="EMBL" id="JABXWD010000062">
    <property type="protein sequence ID" value="MBV6340976.1"/>
    <property type="molecule type" value="Genomic_DNA"/>
</dbReference>
<organism evidence="7 8">
    <name type="scientific">Candidatus Magnetobacterium casense</name>
    <dbReference type="NCBI Taxonomy" id="1455061"/>
    <lineage>
        <taxon>Bacteria</taxon>
        <taxon>Pseudomonadati</taxon>
        <taxon>Nitrospirota</taxon>
        <taxon>Thermodesulfovibrionia</taxon>
        <taxon>Thermodesulfovibrionales</taxon>
        <taxon>Candidatus Magnetobacteriaceae</taxon>
        <taxon>Candidatus Magnetobacterium</taxon>
    </lineage>
</organism>
<comment type="catalytic activity">
    <reaction evidence="5">
        <text>a 2'-deoxyribonucleoside 5'-diphosphate + [thioredoxin]-disulfide + H2O = a ribonucleoside 5'-diphosphate + [thioredoxin]-dithiol</text>
        <dbReference type="Rhea" id="RHEA:23252"/>
        <dbReference type="Rhea" id="RHEA-COMP:10698"/>
        <dbReference type="Rhea" id="RHEA-COMP:10700"/>
        <dbReference type="ChEBI" id="CHEBI:15377"/>
        <dbReference type="ChEBI" id="CHEBI:29950"/>
        <dbReference type="ChEBI" id="CHEBI:50058"/>
        <dbReference type="ChEBI" id="CHEBI:57930"/>
        <dbReference type="ChEBI" id="CHEBI:73316"/>
        <dbReference type="EC" id="1.17.4.1"/>
    </reaction>
</comment>
<evidence type="ECO:0000313" key="7">
    <source>
        <dbReference type="EMBL" id="MBV6340976.1"/>
    </source>
</evidence>
<evidence type="ECO:0000313" key="8">
    <source>
        <dbReference type="Proteomes" id="UP001196980"/>
    </source>
</evidence>
<proteinExistence type="inferred from homology"/>
<evidence type="ECO:0000256" key="3">
    <source>
        <dbReference type="ARBA" id="ARBA00022634"/>
    </source>
</evidence>
<accession>A0ABS6RWL2</accession>
<keyword evidence="8" id="KW-1185">Reference proteome</keyword>
<sequence length="125" mass="13731">MSDSRSRLPTDRIGKTHSAKIGKTKLYITTGEYHDGTLGEIFLAVDKQGAELRVYDLLAISISIGLQHGIPVAKYIEHLKGQKMEPAGVTSNPDIPIAQSIGDYLARWLEITYPERLPVDVLGEA</sequence>
<evidence type="ECO:0000259" key="6">
    <source>
        <dbReference type="Pfam" id="PF12637"/>
    </source>
</evidence>
<evidence type="ECO:0000256" key="1">
    <source>
        <dbReference type="ARBA" id="ARBA00007405"/>
    </source>
</evidence>
<reference evidence="7 8" key="1">
    <citation type="journal article" date="2020" name="J Geophys Res Biogeosci">
        <title>Magnetotaxis as an Adaptation to Enable Bacterial Shuttling of Microbial Sulfur and Sulfur Cycling Across Aquatic Oxic#Anoxic Interfaces.</title>
        <authorList>
            <person name="Li J."/>
            <person name="Liu P."/>
            <person name="Wang J."/>
            <person name="Roberts A.P."/>
            <person name="Pan Y."/>
        </authorList>
    </citation>
    <scope>NUCLEOTIDE SEQUENCE [LARGE SCALE GENOMIC DNA]</scope>
    <source>
        <strain evidence="7 8">MYR-1_YQ</strain>
    </source>
</reference>
<dbReference type="InterPro" id="IPR024434">
    <property type="entry name" value="TSCPD_dom"/>
</dbReference>
<comment type="similarity">
    <text evidence="1">Belongs to the ribonucleoside diphosphate reductase class-2 family.</text>
</comment>
<feature type="domain" description="TSCPD" evidence="6">
    <location>
        <begin position="9"/>
        <end position="111"/>
    </location>
</feature>
<dbReference type="EC" id="1.17.4.1" evidence="2"/>
<dbReference type="Pfam" id="PF12637">
    <property type="entry name" value="TSCPD"/>
    <property type="match status" value="1"/>
</dbReference>
<evidence type="ECO:0000256" key="4">
    <source>
        <dbReference type="ARBA" id="ARBA00022741"/>
    </source>
</evidence>